<dbReference type="AlphaFoldDB" id="A0A4P7MY21"/>
<sequence>MVEPSASPLCSRPQRSRPRAMRVPPRTCLGHRVPPTGTAASI</sequence>
<dbReference type="Proteomes" id="UP000294847">
    <property type="component" value="Chromosome 1"/>
</dbReference>
<reference evidence="2 3" key="1">
    <citation type="journal article" date="2019" name="Mol. Biol. Evol.">
        <title>Blast fungal genomes show frequent chromosomal changes, gene gains and losses, and effector gene turnover.</title>
        <authorList>
            <person name="Gomez Luciano L.B."/>
            <person name="Jason Tsai I."/>
            <person name="Chuma I."/>
            <person name="Tosa Y."/>
            <person name="Chen Y.H."/>
            <person name="Li J.Y."/>
            <person name="Li M.Y."/>
            <person name="Jade Lu M.Y."/>
            <person name="Nakayashiki H."/>
            <person name="Li W.H."/>
        </authorList>
    </citation>
    <scope>NUCLEOTIDE SEQUENCE [LARGE SCALE GENOMIC DNA]</scope>
    <source>
        <strain evidence="2">MZ5-1-6</strain>
    </source>
</reference>
<name>A0A4P7MY21_PYROR</name>
<dbReference type="EMBL" id="CP034204">
    <property type="protein sequence ID" value="QBZ54947.1"/>
    <property type="molecule type" value="Genomic_DNA"/>
</dbReference>
<protein>
    <submittedName>
        <fullName evidence="2">Uncharacterized protein</fullName>
    </submittedName>
</protein>
<feature type="region of interest" description="Disordered" evidence="1">
    <location>
        <begin position="1"/>
        <end position="42"/>
    </location>
</feature>
<proteinExistence type="predicted"/>
<gene>
    <name evidence="2" type="ORF">PoMZ_10660</name>
</gene>
<evidence type="ECO:0000313" key="3">
    <source>
        <dbReference type="Proteomes" id="UP000294847"/>
    </source>
</evidence>
<evidence type="ECO:0000256" key="1">
    <source>
        <dbReference type="SAM" id="MobiDB-lite"/>
    </source>
</evidence>
<accession>A0A4P7MY21</accession>
<evidence type="ECO:0000313" key="2">
    <source>
        <dbReference type="EMBL" id="QBZ54947.1"/>
    </source>
</evidence>
<organism evidence="2 3">
    <name type="scientific">Pyricularia oryzae</name>
    <name type="common">Rice blast fungus</name>
    <name type="synonym">Magnaporthe oryzae</name>
    <dbReference type="NCBI Taxonomy" id="318829"/>
    <lineage>
        <taxon>Eukaryota</taxon>
        <taxon>Fungi</taxon>
        <taxon>Dikarya</taxon>
        <taxon>Ascomycota</taxon>
        <taxon>Pezizomycotina</taxon>
        <taxon>Sordariomycetes</taxon>
        <taxon>Sordariomycetidae</taxon>
        <taxon>Magnaporthales</taxon>
        <taxon>Pyriculariaceae</taxon>
        <taxon>Pyricularia</taxon>
    </lineage>
</organism>